<evidence type="ECO:0000313" key="1">
    <source>
        <dbReference type="EMBL" id="KAI9915715.1"/>
    </source>
</evidence>
<dbReference type="Proteomes" id="UP001163321">
    <property type="component" value="Chromosome 3"/>
</dbReference>
<accession>A0ACC0WA58</accession>
<sequence length="421" mass="46816">MGVLVRANSAAYVDYSLMKSVIPSVEPISDAIHQTGTGYSSNNAGDGPEKTRDRKSWFPRFKSNWLGTFRSKQMFLCCECAVVDMSNNCSLLSQAGRYKGAEGKHCRCGKDQWYLAKSVEETEYNRRMEISKALGGMRYDDAVLRLRSMGQSELDFKPSEHHVGASHPTNIREFTPSSSSSSSLMPSTFNLPKRTRSISSGPVRARTQVSLPLMKPEQSMLPTMLSHVYGYDISTKQDGGYDPGYSTNGIEYAHAHSAEYEHHAGAAPFGDEESFGELLQGILEDDPRSTTSSTSISLGSSQVNSYAGPRCTYYTSSSVAPLKRTMSMPSYVDTLPVVATQSRHGMEHEYYAETRCRSSLNFGGNQAPSYMNYPHEQPQHQVPQHIFYHQQQEHHQQQHVLSRPISMAPNMSTTTSTSFST</sequence>
<comment type="caution">
    <text evidence="1">The sequence shown here is derived from an EMBL/GenBank/DDBJ whole genome shotgun (WGS) entry which is preliminary data.</text>
</comment>
<keyword evidence="2" id="KW-1185">Reference proteome</keyword>
<evidence type="ECO:0000313" key="2">
    <source>
        <dbReference type="Proteomes" id="UP001163321"/>
    </source>
</evidence>
<dbReference type="EMBL" id="CM047582">
    <property type="protein sequence ID" value="KAI9915715.1"/>
    <property type="molecule type" value="Genomic_DNA"/>
</dbReference>
<reference evidence="1 2" key="1">
    <citation type="journal article" date="2022" name="bioRxiv">
        <title>The genome of the oomycete Peronosclerospora sorghi, a cosmopolitan pathogen of maize and sorghum, is inflated with dispersed pseudogenes.</title>
        <authorList>
            <person name="Fletcher K."/>
            <person name="Martin F."/>
            <person name="Isakeit T."/>
            <person name="Cavanaugh K."/>
            <person name="Magill C."/>
            <person name="Michelmore R."/>
        </authorList>
    </citation>
    <scope>NUCLEOTIDE SEQUENCE [LARGE SCALE GENOMIC DNA]</scope>
    <source>
        <strain evidence="1">P6</strain>
    </source>
</reference>
<proteinExistence type="predicted"/>
<protein>
    <submittedName>
        <fullName evidence="1">Uncharacterized protein</fullName>
    </submittedName>
</protein>
<organism evidence="1 2">
    <name type="scientific">Peronosclerospora sorghi</name>
    <dbReference type="NCBI Taxonomy" id="230839"/>
    <lineage>
        <taxon>Eukaryota</taxon>
        <taxon>Sar</taxon>
        <taxon>Stramenopiles</taxon>
        <taxon>Oomycota</taxon>
        <taxon>Peronosporomycetes</taxon>
        <taxon>Peronosporales</taxon>
        <taxon>Peronosporaceae</taxon>
        <taxon>Peronosclerospora</taxon>
    </lineage>
</organism>
<gene>
    <name evidence="1" type="ORF">PsorP6_007420</name>
</gene>
<name>A0ACC0WA58_9STRA</name>